<dbReference type="Pfam" id="PF08241">
    <property type="entry name" value="Methyltransf_11"/>
    <property type="match status" value="1"/>
</dbReference>
<gene>
    <name evidence="2" type="ORF">C1752_01428</name>
</gene>
<dbReference type="EMBL" id="PQWO01000003">
    <property type="protein sequence ID" value="PZD74272.1"/>
    <property type="molecule type" value="Genomic_DNA"/>
</dbReference>
<evidence type="ECO:0000259" key="1">
    <source>
        <dbReference type="Pfam" id="PF08241"/>
    </source>
</evidence>
<dbReference type="InterPro" id="IPR029063">
    <property type="entry name" value="SAM-dependent_MTases_sf"/>
</dbReference>
<dbReference type="GO" id="GO:0008757">
    <property type="term" value="F:S-adenosylmethionine-dependent methyltransferase activity"/>
    <property type="evidence" value="ECO:0007669"/>
    <property type="project" value="InterPro"/>
</dbReference>
<dbReference type="InterPro" id="IPR013216">
    <property type="entry name" value="Methyltransf_11"/>
</dbReference>
<dbReference type="GO" id="GO:0102550">
    <property type="term" value="F:2-methyl-6-geranylgeranyl-1,4-benzoquinol methyltransferase activity"/>
    <property type="evidence" value="ECO:0007669"/>
    <property type="project" value="UniProtKB-EC"/>
</dbReference>
<evidence type="ECO:0000313" key="3">
    <source>
        <dbReference type="Proteomes" id="UP000248857"/>
    </source>
</evidence>
<reference evidence="2 3" key="1">
    <citation type="journal article" date="2018" name="Sci. Rep.">
        <title>A novel species of the marine cyanobacterium Acaryochloris with a unique pigment content and lifestyle.</title>
        <authorList>
            <person name="Partensky F."/>
            <person name="Six C."/>
            <person name="Ratin M."/>
            <person name="Garczarek L."/>
            <person name="Vaulot D."/>
            <person name="Probert I."/>
            <person name="Calteau A."/>
            <person name="Gourvil P."/>
            <person name="Marie D."/>
            <person name="Grebert T."/>
            <person name="Bouchier C."/>
            <person name="Le Panse S."/>
            <person name="Gachenot M."/>
            <person name="Rodriguez F."/>
            <person name="Garrido J.L."/>
        </authorList>
    </citation>
    <scope>NUCLEOTIDE SEQUENCE [LARGE SCALE GENOMIC DNA]</scope>
    <source>
        <strain evidence="2 3">RCC1774</strain>
    </source>
</reference>
<accession>A0A2W1JUW9</accession>
<keyword evidence="3" id="KW-1185">Reference proteome</keyword>
<dbReference type="Proteomes" id="UP000248857">
    <property type="component" value="Unassembled WGS sequence"/>
</dbReference>
<dbReference type="AlphaFoldDB" id="A0A2W1JUW9"/>
<evidence type="ECO:0000313" key="2">
    <source>
        <dbReference type="EMBL" id="PZD74272.1"/>
    </source>
</evidence>
<dbReference type="SUPFAM" id="SSF53335">
    <property type="entry name" value="S-adenosyl-L-methionine-dependent methyltransferases"/>
    <property type="match status" value="1"/>
</dbReference>
<comment type="caution">
    <text evidence="2">The sequence shown here is derived from an EMBL/GenBank/DDBJ whole genome shotgun (WGS) entry which is preliminary data.</text>
</comment>
<dbReference type="PANTHER" id="PTHR43861">
    <property type="entry name" value="TRANS-ACONITATE 2-METHYLTRANSFERASE-RELATED"/>
    <property type="match status" value="1"/>
</dbReference>
<organism evidence="2 3">
    <name type="scientific">Acaryochloris thomasi RCC1774</name>
    <dbReference type="NCBI Taxonomy" id="1764569"/>
    <lineage>
        <taxon>Bacteria</taxon>
        <taxon>Bacillati</taxon>
        <taxon>Cyanobacteriota</taxon>
        <taxon>Cyanophyceae</taxon>
        <taxon>Acaryochloridales</taxon>
        <taxon>Acaryochloridaceae</taxon>
        <taxon>Acaryochloris</taxon>
        <taxon>Acaryochloris thomasi</taxon>
    </lineage>
</organism>
<dbReference type="RefSeq" id="WP_110985385.1">
    <property type="nucleotide sequence ID" value="NZ_CAWNWM010000003.1"/>
</dbReference>
<dbReference type="GO" id="GO:0032259">
    <property type="term" value="P:methylation"/>
    <property type="evidence" value="ECO:0007669"/>
    <property type="project" value="UniProtKB-KW"/>
</dbReference>
<keyword evidence="2" id="KW-0489">Methyltransferase</keyword>
<dbReference type="OrthoDB" id="9791837at2"/>
<sequence length="259" mass="29156">MSTQEIERQDQALFDQIALQYGQKDRTLSSSIARKGQLLSALQPLLKQTPSLGTVVDIGCGVGAPAQYLQGFYDHYIGVDQSSEMIRVAEVLNQPCNKTQFVASNIKAMTLPDHIADVVLVVGALHHMTDLEAVMGCLVKLAKPGAYLMVIEPQKANPLIQGMRWLRTKIDRGYSEDQIFFSEQELVDLLHQHNISIHDLTYRGFLSPPFAEVIIPPQFLSRHLSQWALTIDRWFDRYLPQPLHKLSFNICITGVFPQA</sequence>
<dbReference type="PANTHER" id="PTHR43861:SF1">
    <property type="entry name" value="TRANS-ACONITATE 2-METHYLTRANSFERASE"/>
    <property type="match status" value="1"/>
</dbReference>
<dbReference type="Gene3D" id="3.40.50.150">
    <property type="entry name" value="Vaccinia Virus protein VP39"/>
    <property type="match status" value="1"/>
</dbReference>
<dbReference type="CDD" id="cd02440">
    <property type="entry name" value="AdoMet_MTases"/>
    <property type="match status" value="1"/>
</dbReference>
<feature type="domain" description="Methyltransferase type 11" evidence="1">
    <location>
        <begin position="56"/>
        <end position="149"/>
    </location>
</feature>
<dbReference type="EC" id="2.1.1.295" evidence="2"/>
<name>A0A2W1JUW9_9CYAN</name>
<proteinExistence type="predicted"/>
<keyword evidence="2" id="KW-0808">Transferase</keyword>
<protein>
    <submittedName>
        <fullName evidence="2">2-methyl-6-phytyl-1,4-hydroquinone methyltransferase</fullName>
        <ecNumber evidence="2">2.1.1.295</ecNumber>
    </submittedName>
</protein>